<dbReference type="RefSeq" id="WP_074760715.1">
    <property type="nucleotide sequence ID" value="NZ_FNRF01000002.1"/>
</dbReference>
<evidence type="ECO:0000313" key="2">
    <source>
        <dbReference type="EMBL" id="SEA36477.1"/>
    </source>
</evidence>
<evidence type="ECO:0000313" key="3">
    <source>
        <dbReference type="Proteomes" id="UP000182257"/>
    </source>
</evidence>
<organism evidence="2 3">
    <name type="scientific">Xylanibacter ruminicola</name>
    <name type="common">Prevotella ruminicola</name>
    <dbReference type="NCBI Taxonomy" id="839"/>
    <lineage>
        <taxon>Bacteria</taxon>
        <taxon>Pseudomonadati</taxon>
        <taxon>Bacteroidota</taxon>
        <taxon>Bacteroidia</taxon>
        <taxon>Bacteroidales</taxon>
        <taxon>Prevotellaceae</taxon>
        <taxon>Xylanibacter</taxon>
    </lineage>
</organism>
<gene>
    <name evidence="2" type="ORF">SAMN05216462_1265</name>
</gene>
<name>A0A1H4AL23_XYLRU</name>
<feature type="domain" description="IrrE N-terminal-like" evidence="1">
    <location>
        <begin position="368"/>
        <end position="517"/>
    </location>
</feature>
<evidence type="ECO:0000259" key="1">
    <source>
        <dbReference type="Pfam" id="PF06114"/>
    </source>
</evidence>
<dbReference type="AlphaFoldDB" id="A0A1H4AL23"/>
<dbReference type="Pfam" id="PF06114">
    <property type="entry name" value="Peptidase_M78"/>
    <property type="match status" value="1"/>
</dbReference>
<dbReference type="OrthoDB" id="9794834at2"/>
<sequence>MTINDYRNCFEQGQIDEDWIWKIKNRIGPWVAQKKNTGLWDCVNIYSQYICVLKKRLTRKEFAGLIVCIHPKEFSKHKTQTQLKNSMDHCLLNLKLDKISTYSEDSDNGKIVKELEQLFDEPIPDSEPEACPDTVESRMQEFVEKRVATDQYAKICYGKSYSGYQSSLSIETYASEQFKEKEKPSRIMIIECIEGKITELDITSKAGQFLTDKKIKVVIASTSGFNERIKSVAEVRDVQLIRVNPKHEVSDNDILTPRMECGSSVRKYEQDMLSGRVPMTVPLVIQDGSYTTTSLTDFLQRNGIPVNNPGYVYAPVLTHELIEDVVSQIIANDVIKYKAMLERCDVNSKIPFCIFDPYKYAEQDKLIVTHTDLSKQRQLGQINMHTKQIKLSNKHKKGEPRDRFSMAHEYGHHKLHSDPRFREFLERDAKLAGEACSDIWEKHWLEVQADYFASCMLIPREIVTLLYNLYWHKWFNRQEVEPMQVSSKPYWDKDFQNVVAPVARHMGVSLEALKIRLVNLGLLIDTTISKNDIKKAI</sequence>
<dbReference type="Gene3D" id="1.10.10.2910">
    <property type="match status" value="1"/>
</dbReference>
<protein>
    <recommendedName>
        <fullName evidence="1">IrrE N-terminal-like domain-containing protein</fullName>
    </recommendedName>
</protein>
<dbReference type="InterPro" id="IPR052345">
    <property type="entry name" value="Rad_response_metalloprotease"/>
</dbReference>
<dbReference type="EMBL" id="FNRF01000002">
    <property type="protein sequence ID" value="SEA36477.1"/>
    <property type="molecule type" value="Genomic_DNA"/>
</dbReference>
<dbReference type="InterPro" id="IPR010359">
    <property type="entry name" value="IrrE_HExxH"/>
</dbReference>
<dbReference type="PANTHER" id="PTHR43236">
    <property type="entry name" value="ANTITOXIN HIGA1"/>
    <property type="match status" value="1"/>
</dbReference>
<accession>A0A1H4AL23</accession>
<dbReference type="PANTHER" id="PTHR43236:SF1">
    <property type="entry name" value="BLL7220 PROTEIN"/>
    <property type="match status" value="1"/>
</dbReference>
<proteinExistence type="predicted"/>
<dbReference type="Proteomes" id="UP000182257">
    <property type="component" value="Unassembled WGS sequence"/>
</dbReference>
<reference evidence="2 3" key="1">
    <citation type="submission" date="2016-10" db="EMBL/GenBank/DDBJ databases">
        <authorList>
            <person name="de Groot N.N."/>
        </authorList>
    </citation>
    <scope>NUCLEOTIDE SEQUENCE [LARGE SCALE GENOMIC DNA]</scope>
    <source>
        <strain evidence="2 3">D31d</strain>
    </source>
</reference>